<evidence type="ECO:0000256" key="5">
    <source>
        <dbReference type="ARBA" id="ARBA00023014"/>
    </source>
</evidence>
<dbReference type="Proteomes" id="UP000001024">
    <property type="component" value="Chromosome"/>
</dbReference>
<dbReference type="AlphaFoldDB" id="Q9HIF0"/>
<keyword evidence="4" id="KW-0408">Iron</keyword>
<keyword evidence="2" id="KW-0949">S-adenosyl-L-methionine</keyword>
<dbReference type="HOGENOM" id="CLU_644994_0_0_2"/>
<protein>
    <recommendedName>
        <fullName evidence="8">Elp3/MiaA/NifB-like radical SAM core domain-containing protein</fullName>
    </recommendedName>
</protein>
<dbReference type="PANTHER" id="PTHR43409">
    <property type="entry name" value="ANAEROBIC MAGNESIUM-PROTOPORPHYRIN IX MONOMETHYL ESTER CYCLASE-RELATED"/>
    <property type="match status" value="1"/>
</dbReference>
<dbReference type="eggNOG" id="arCOG01355">
    <property type="taxonomic scope" value="Archaea"/>
</dbReference>
<dbReference type="SUPFAM" id="SSF102114">
    <property type="entry name" value="Radical SAM enzymes"/>
    <property type="match status" value="1"/>
</dbReference>
<dbReference type="InterPro" id="IPR058240">
    <property type="entry name" value="rSAM_sf"/>
</dbReference>
<organism evidence="6 7">
    <name type="scientific">Thermoplasma acidophilum (strain ATCC 25905 / DSM 1728 / JCM 9062 / NBRC 15155 / AMRC-C165)</name>
    <dbReference type="NCBI Taxonomy" id="273075"/>
    <lineage>
        <taxon>Archaea</taxon>
        <taxon>Methanobacteriati</taxon>
        <taxon>Thermoplasmatota</taxon>
        <taxon>Thermoplasmata</taxon>
        <taxon>Thermoplasmatales</taxon>
        <taxon>Thermoplasmataceae</taxon>
        <taxon>Thermoplasma</taxon>
    </lineage>
</organism>
<dbReference type="EnsemblBacteria" id="CAC12510">
    <property type="protein sequence ID" value="CAC12510"/>
    <property type="gene ID" value="CAC12510"/>
</dbReference>
<accession>Q9HIF0</accession>
<dbReference type="InterPro" id="IPR051198">
    <property type="entry name" value="BchE-like"/>
</dbReference>
<keyword evidence="5" id="KW-0411">Iron-sulfur</keyword>
<comment type="cofactor">
    <cofactor evidence="1">
        <name>[4Fe-4S] cluster</name>
        <dbReference type="ChEBI" id="CHEBI:49883"/>
    </cofactor>
</comment>
<dbReference type="InParanoid" id="Q9HIF0"/>
<evidence type="ECO:0008006" key="8">
    <source>
        <dbReference type="Google" id="ProtNLM"/>
    </source>
</evidence>
<evidence type="ECO:0000313" key="7">
    <source>
        <dbReference type="Proteomes" id="UP000001024"/>
    </source>
</evidence>
<proteinExistence type="predicted"/>
<dbReference type="GO" id="GO:0051536">
    <property type="term" value="F:iron-sulfur cluster binding"/>
    <property type="evidence" value="ECO:0007669"/>
    <property type="project" value="UniProtKB-KW"/>
</dbReference>
<gene>
    <name evidence="6" type="ordered locus">Ta1390</name>
</gene>
<dbReference type="GO" id="GO:0046872">
    <property type="term" value="F:metal ion binding"/>
    <property type="evidence" value="ECO:0007669"/>
    <property type="project" value="UniProtKB-KW"/>
</dbReference>
<keyword evidence="7" id="KW-1185">Reference proteome</keyword>
<evidence type="ECO:0000313" key="6">
    <source>
        <dbReference type="EMBL" id="CAC12510.1"/>
    </source>
</evidence>
<name>Q9HIF0_THEAC</name>
<evidence type="ECO:0000256" key="1">
    <source>
        <dbReference type="ARBA" id="ARBA00001966"/>
    </source>
</evidence>
<dbReference type="PANTHER" id="PTHR43409:SF15">
    <property type="entry name" value="PUTATIVE-RELATED"/>
    <property type="match status" value="1"/>
</dbReference>
<dbReference type="EMBL" id="AL445067">
    <property type="protein sequence ID" value="CAC12510.1"/>
    <property type="molecule type" value="Genomic_DNA"/>
</dbReference>
<evidence type="ECO:0000256" key="4">
    <source>
        <dbReference type="ARBA" id="ARBA00023004"/>
    </source>
</evidence>
<dbReference type="KEGG" id="tac:Ta1390"/>
<dbReference type="PaxDb" id="273075-Ta1390"/>
<evidence type="ECO:0000256" key="3">
    <source>
        <dbReference type="ARBA" id="ARBA00022723"/>
    </source>
</evidence>
<evidence type="ECO:0000256" key="2">
    <source>
        <dbReference type="ARBA" id="ARBA00022691"/>
    </source>
</evidence>
<reference evidence="6 7" key="1">
    <citation type="journal article" date="2000" name="Nature">
        <title>The genome sequence of the thermoacidophilic scavenger Thermoplasma acidophilum.</title>
        <authorList>
            <person name="Ruepp A."/>
            <person name="Graml W."/>
            <person name="Santos-Martinez M.L."/>
            <person name="Koretke K.K."/>
            <person name="Volker C."/>
            <person name="Mewes H.W."/>
            <person name="Frishman D."/>
            <person name="Stocker S."/>
            <person name="Lupas A.N."/>
            <person name="Baumeister W."/>
        </authorList>
    </citation>
    <scope>NUCLEOTIDE SEQUENCE [LARGE SCALE GENOMIC DNA]</scope>
    <source>
        <strain evidence="7">ATCC 25905 / DSM 1728 / JCM 9062 / NBRC 15155 / AMRC-C165</strain>
    </source>
</reference>
<keyword evidence="3" id="KW-0479">Metal-binding</keyword>
<sequence>MHEAIEFYHRQFPGVPIYVGGIYASLMPEHIRASFPFVKMHVGFYPEAENLISAYHLLQQVEKWRSWDRSIVFTSRGCIRKCPFCVVPKVEGGMRDQKPSIIDLMHPSHRKVTIWDNNFLASPYAKSMLRELIDHGIEADFNQGLDARLIDEETAGLLADVKSKSIHMAYDWPWEGPYVKKAIDLLGEAGYRKKDLIFYMLYNFWDEIHKKGDTPEDFLLRLKNLMRWGASAYPMRFIPLDALTRTGYVSPLWTPEKLEMIADVRRVLGFAGTWVPYRALADKFIYYPQIAHLPRYILKSSFLSSAWYGLPSAVDIEWTGPLTSEGYRMSKGANSSICPDIVEPSMLSMYFVVSNGEMPQSNNEGGLAKKTGSRSTKHVILPSFLSEASHPSFFSRLKSVSRSGAPFPWPNIAQASAGVSLSNLT</sequence>
<dbReference type="GO" id="GO:0005829">
    <property type="term" value="C:cytosol"/>
    <property type="evidence" value="ECO:0007669"/>
    <property type="project" value="TreeGrafter"/>
</dbReference>